<protein>
    <recommendedName>
        <fullName evidence="2">SusD/RagB family nutrient-binding outer membrane lipoprotein</fullName>
    </recommendedName>
</protein>
<dbReference type="AlphaFoldDB" id="A0A0F8Z9R9"/>
<dbReference type="InterPro" id="IPR041662">
    <property type="entry name" value="SusD-like_2"/>
</dbReference>
<gene>
    <name evidence="1" type="ORF">LCGC14_2800860</name>
</gene>
<comment type="caution">
    <text evidence="1">The sequence shown here is derived from an EMBL/GenBank/DDBJ whole genome shotgun (WGS) entry which is preliminary data.</text>
</comment>
<feature type="non-terminal residue" evidence="1">
    <location>
        <position position="1"/>
    </location>
</feature>
<dbReference type="Pfam" id="PF12771">
    <property type="entry name" value="SusD-like_2"/>
    <property type="match status" value="1"/>
</dbReference>
<evidence type="ECO:0008006" key="2">
    <source>
        <dbReference type="Google" id="ProtNLM"/>
    </source>
</evidence>
<reference evidence="1" key="1">
    <citation type="journal article" date="2015" name="Nature">
        <title>Complex archaea that bridge the gap between prokaryotes and eukaryotes.</title>
        <authorList>
            <person name="Spang A."/>
            <person name="Saw J.H."/>
            <person name="Jorgensen S.L."/>
            <person name="Zaremba-Niedzwiedzka K."/>
            <person name="Martijn J."/>
            <person name="Lind A.E."/>
            <person name="van Eijk R."/>
            <person name="Schleper C."/>
            <person name="Guy L."/>
            <person name="Ettema T.J."/>
        </authorList>
    </citation>
    <scope>NUCLEOTIDE SEQUENCE</scope>
</reference>
<sequence length="307" mass="34786">LQNTNESIQGDVMFHNDLSKWVRFANSLRLRYLLRISKRLTDFSEMQALADSGMLIESNDQSAVVPYLSAAPNQFPFFTAALGAYGEHRMTKTVDSVLKLWNDPRISIIYKPTQMSVTNANPEFKGLLNGQNRETISENDINLNDISLFGSIYRDQPDGVNGQYMQYAEVQFALAEATARGYITGNAQTYYQNGITANFNYYGAEAPADYFDQKAVALTGDQESDLVKILTQKWLSLITNGHEAWFNIRRTGIPNLKPGPDNLYDGRYPVRYLYPESEQATNSANYQEAVERMGGDDINSKVWWDEE</sequence>
<proteinExistence type="predicted"/>
<dbReference type="InterPro" id="IPR011990">
    <property type="entry name" value="TPR-like_helical_dom_sf"/>
</dbReference>
<dbReference type="EMBL" id="LAZR01052555">
    <property type="protein sequence ID" value="KKK82690.1"/>
    <property type="molecule type" value="Genomic_DNA"/>
</dbReference>
<dbReference type="Gene3D" id="1.25.40.390">
    <property type="match status" value="1"/>
</dbReference>
<name>A0A0F8Z9R9_9ZZZZ</name>
<evidence type="ECO:0000313" key="1">
    <source>
        <dbReference type="EMBL" id="KKK82690.1"/>
    </source>
</evidence>
<dbReference type="SUPFAM" id="SSF48452">
    <property type="entry name" value="TPR-like"/>
    <property type="match status" value="1"/>
</dbReference>
<accession>A0A0F8Z9R9</accession>
<organism evidence="1">
    <name type="scientific">marine sediment metagenome</name>
    <dbReference type="NCBI Taxonomy" id="412755"/>
    <lineage>
        <taxon>unclassified sequences</taxon>
        <taxon>metagenomes</taxon>
        <taxon>ecological metagenomes</taxon>
    </lineage>
</organism>